<feature type="coiled-coil region" evidence="1">
    <location>
        <begin position="487"/>
        <end position="585"/>
    </location>
</feature>
<evidence type="ECO:0000313" key="5">
    <source>
        <dbReference type="Proteomes" id="UP001162131"/>
    </source>
</evidence>
<keyword evidence="3" id="KW-0472">Membrane</keyword>
<evidence type="ECO:0000256" key="2">
    <source>
        <dbReference type="SAM" id="MobiDB-lite"/>
    </source>
</evidence>
<sequence length="627" mass="72986">MAERERTMFNLGSSQTPRANFYAEPTQNPFLRSERRNFSTADPIIPIGSLTTTPTSSEEEILLTLKRTQMELGLSRNFVDLYQKAIESRYIMKTTEEEKLSLANDEYFIRDLDNMVYKSGGNRIPNSKWKENITRYIEVKINSERPKTKVPSSFSGRADIAANQMEDLQVTKSPRSTALSREQIINSLPAPSSYEAANEYASAKKIVEIIIDDVNNTKDSQNRKSVIQLYTTYIINHLQTQVRTKKAIEIAQILNGQLEKAGKSQDNFEEVFRAVESDWIEEEYEEKSSKIVPKKRAGKVKVRSGRTGEEGEEQEGEEQNNREISELRAAIEQQESSKLQADKEYETLKSTLDQVIYEKNILEKKLQDSDLYIQKKLDESRNYEQEHEAYINIQKRHLELQTQLNAQVQESVNKSRELETLKKQYDAQIKKQEELFRENVKELNELRSKNLDISYHKGMHLDILEENLELQKKLEEIYRSGRPSQEISQNTTRIDSLERDIKELEIEKRVLKSRNEALDNELSRVLQVKEDINASIIEGYKKRSENLNKLEDEIIEREENLRASEQELKEKVDAFERESMILKRSSLSAFKNDLIGDFSDSYIWYIVICLLFFTVGIFLANKQGFQQ</sequence>
<evidence type="ECO:0000313" key="4">
    <source>
        <dbReference type="EMBL" id="CAG9326071.1"/>
    </source>
</evidence>
<feature type="transmembrane region" description="Helical" evidence="3">
    <location>
        <begin position="602"/>
        <end position="620"/>
    </location>
</feature>
<protein>
    <submittedName>
        <fullName evidence="4">Uncharacterized protein</fullName>
    </submittedName>
</protein>
<keyword evidence="3" id="KW-0812">Transmembrane</keyword>
<keyword evidence="1" id="KW-0175">Coiled coil</keyword>
<dbReference type="Proteomes" id="UP001162131">
    <property type="component" value="Unassembled WGS sequence"/>
</dbReference>
<dbReference type="AlphaFoldDB" id="A0AAU9JYS3"/>
<organism evidence="4 5">
    <name type="scientific">Blepharisma stoltei</name>
    <dbReference type="NCBI Taxonomy" id="1481888"/>
    <lineage>
        <taxon>Eukaryota</taxon>
        <taxon>Sar</taxon>
        <taxon>Alveolata</taxon>
        <taxon>Ciliophora</taxon>
        <taxon>Postciliodesmatophora</taxon>
        <taxon>Heterotrichea</taxon>
        <taxon>Heterotrichida</taxon>
        <taxon>Blepharismidae</taxon>
        <taxon>Blepharisma</taxon>
    </lineage>
</organism>
<proteinExistence type="predicted"/>
<evidence type="ECO:0000256" key="1">
    <source>
        <dbReference type="SAM" id="Coils"/>
    </source>
</evidence>
<feature type="region of interest" description="Disordered" evidence="2">
    <location>
        <begin position="298"/>
        <end position="322"/>
    </location>
</feature>
<keyword evidence="3" id="KW-1133">Transmembrane helix</keyword>
<gene>
    <name evidence="4" type="ORF">BSTOLATCC_MIC40512</name>
</gene>
<name>A0AAU9JYS3_9CILI</name>
<reference evidence="4" key="1">
    <citation type="submission" date="2021-09" db="EMBL/GenBank/DDBJ databases">
        <authorList>
            <consortium name="AG Swart"/>
            <person name="Singh M."/>
            <person name="Singh A."/>
            <person name="Seah K."/>
            <person name="Emmerich C."/>
        </authorList>
    </citation>
    <scope>NUCLEOTIDE SEQUENCE</scope>
    <source>
        <strain evidence="4">ATCC30299</strain>
    </source>
</reference>
<feature type="coiled-coil region" evidence="1">
    <location>
        <begin position="404"/>
        <end position="449"/>
    </location>
</feature>
<keyword evidence="5" id="KW-1185">Reference proteome</keyword>
<evidence type="ECO:0000256" key="3">
    <source>
        <dbReference type="SAM" id="Phobius"/>
    </source>
</evidence>
<comment type="caution">
    <text evidence="4">The sequence shown here is derived from an EMBL/GenBank/DDBJ whole genome shotgun (WGS) entry which is preliminary data.</text>
</comment>
<accession>A0AAU9JYS3</accession>
<dbReference type="EMBL" id="CAJZBQ010000040">
    <property type="protein sequence ID" value="CAG9326071.1"/>
    <property type="molecule type" value="Genomic_DNA"/>
</dbReference>